<dbReference type="EMBL" id="LGRX02011235">
    <property type="protein sequence ID" value="KAK3269117.1"/>
    <property type="molecule type" value="Genomic_DNA"/>
</dbReference>
<dbReference type="AlphaFoldDB" id="A0AAE0L257"/>
<reference evidence="2 3" key="1">
    <citation type="journal article" date="2015" name="Genome Biol. Evol.">
        <title>Comparative Genomics of a Bacterivorous Green Alga Reveals Evolutionary Causalities and Consequences of Phago-Mixotrophic Mode of Nutrition.</title>
        <authorList>
            <person name="Burns J.A."/>
            <person name="Paasch A."/>
            <person name="Narechania A."/>
            <person name="Kim E."/>
        </authorList>
    </citation>
    <scope>NUCLEOTIDE SEQUENCE [LARGE SCALE GENOMIC DNA]</scope>
    <source>
        <strain evidence="2 3">PLY_AMNH</strain>
    </source>
</reference>
<organism evidence="2 3">
    <name type="scientific">Cymbomonas tetramitiformis</name>
    <dbReference type="NCBI Taxonomy" id="36881"/>
    <lineage>
        <taxon>Eukaryota</taxon>
        <taxon>Viridiplantae</taxon>
        <taxon>Chlorophyta</taxon>
        <taxon>Pyramimonadophyceae</taxon>
        <taxon>Pyramimonadales</taxon>
        <taxon>Pyramimonadaceae</taxon>
        <taxon>Cymbomonas</taxon>
    </lineage>
</organism>
<protein>
    <submittedName>
        <fullName evidence="2">Uncharacterized protein</fullName>
    </submittedName>
</protein>
<evidence type="ECO:0000313" key="2">
    <source>
        <dbReference type="EMBL" id="KAK3269117.1"/>
    </source>
</evidence>
<comment type="caution">
    <text evidence="2">The sequence shown here is derived from an EMBL/GenBank/DDBJ whole genome shotgun (WGS) entry which is preliminary data.</text>
</comment>
<feature type="compositionally biased region" description="Basic and acidic residues" evidence="1">
    <location>
        <begin position="38"/>
        <end position="47"/>
    </location>
</feature>
<dbReference type="Proteomes" id="UP001190700">
    <property type="component" value="Unassembled WGS sequence"/>
</dbReference>
<evidence type="ECO:0000313" key="3">
    <source>
        <dbReference type="Proteomes" id="UP001190700"/>
    </source>
</evidence>
<name>A0AAE0L257_9CHLO</name>
<keyword evidence="3" id="KW-1185">Reference proteome</keyword>
<accession>A0AAE0L257</accession>
<proteinExistence type="predicted"/>
<sequence length="68" mass="7329">MATLRSGMNVTAFDNDPAMTSSTSMCLQNFEDEPDAAEETRAKKAPYDEAGEDAPPAELQDNTDDTAQ</sequence>
<gene>
    <name evidence="2" type="ORF">CYMTET_22421</name>
</gene>
<feature type="region of interest" description="Disordered" evidence="1">
    <location>
        <begin position="1"/>
        <end position="68"/>
    </location>
</feature>
<evidence type="ECO:0000256" key="1">
    <source>
        <dbReference type="SAM" id="MobiDB-lite"/>
    </source>
</evidence>
<feature type="compositionally biased region" description="Polar residues" evidence="1">
    <location>
        <begin position="18"/>
        <end position="27"/>
    </location>
</feature>